<dbReference type="AlphaFoldDB" id="A0A0V1C368"/>
<evidence type="ECO:0000313" key="1">
    <source>
        <dbReference type="EMBL" id="KRY43732.1"/>
    </source>
</evidence>
<reference evidence="1 2" key="1">
    <citation type="submission" date="2015-01" db="EMBL/GenBank/DDBJ databases">
        <title>Evolution of Trichinella species and genotypes.</title>
        <authorList>
            <person name="Korhonen P.K."/>
            <person name="Edoardo P."/>
            <person name="Giuseppe L.R."/>
            <person name="Gasser R.B."/>
        </authorList>
    </citation>
    <scope>NUCLEOTIDE SEQUENCE [LARGE SCALE GENOMIC DNA]</scope>
    <source>
        <strain evidence="1">ISS120</strain>
    </source>
</reference>
<protein>
    <submittedName>
        <fullName evidence="1">Uncharacterized protein</fullName>
    </submittedName>
</protein>
<keyword evidence="2" id="KW-1185">Reference proteome</keyword>
<comment type="caution">
    <text evidence="1">The sequence shown here is derived from an EMBL/GenBank/DDBJ whole genome shotgun (WGS) entry which is preliminary data.</text>
</comment>
<sequence>MKLNAASTIQKAKNRALAAVVITSYETNDDKLIRIILQPVDTIRTKRDSVKQFENDVQSNHVGRERKETIRQLKILYLPITFGVSEKRLRGKNFKRKSSEQQNCPKSTHTELLNVCHP</sequence>
<dbReference type="Proteomes" id="UP000054653">
    <property type="component" value="Unassembled WGS sequence"/>
</dbReference>
<name>A0A0V1C368_TRIBR</name>
<proteinExistence type="predicted"/>
<dbReference type="EMBL" id="JYDI01000936">
    <property type="protein sequence ID" value="KRY43732.1"/>
    <property type="molecule type" value="Genomic_DNA"/>
</dbReference>
<organism evidence="1 2">
    <name type="scientific">Trichinella britovi</name>
    <name type="common">Parasitic roundworm</name>
    <dbReference type="NCBI Taxonomy" id="45882"/>
    <lineage>
        <taxon>Eukaryota</taxon>
        <taxon>Metazoa</taxon>
        <taxon>Ecdysozoa</taxon>
        <taxon>Nematoda</taxon>
        <taxon>Enoplea</taxon>
        <taxon>Dorylaimia</taxon>
        <taxon>Trichinellida</taxon>
        <taxon>Trichinellidae</taxon>
        <taxon>Trichinella</taxon>
    </lineage>
</organism>
<evidence type="ECO:0000313" key="2">
    <source>
        <dbReference type="Proteomes" id="UP000054653"/>
    </source>
</evidence>
<accession>A0A0V1C368</accession>
<gene>
    <name evidence="1" type="ORF">T03_9796</name>
</gene>